<proteinExistence type="predicted"/>
<dbReference type="EMBL" id="AMCI01009345">
    <property type="protein sequence ID" value="EJW89650.1"/>
    <property type="molecule type" value="Genomic_DNA"/>
</dbReference>
<comment type="caution">
    <text evidence="1">The sequence shown here is derived from an EMBL/GenBank/DDBJ whole genome shotgun (WGS) entry which is preliminary data.</text>
</comment>
<gene>
    <name evidence="1" type="ORF">EVA_22250</name>
</gene>
<sequence length="61" mass="7227">MNPYIIEGVTLVFYNGERERLTVVESKEISRHPRVIREQILDKFSTMANPPVDVELKIRWL</sequence>
<reference evidence="1" key="1">
    <citation type="journal article" date="2012" name="PLoS ONE">
        <title>Gene sets for utilization of primary and secondary nutrition supplies in the distal gut of endangered iberian lynx.</title>
        <authorList>
            <person name="Alcaide M."/>
            <person name="Messina E."/>
            <person name="Richter M."/>
            <person name="Bargiela R."/>
            <person name="Peplies J."/>
            <person name="Huws S.A."/>
            <person name="Newbold C.J."/>
            <person name="Golyshin P.N."/>
            <person name="Simon M.A."/>
            <person name="Lopez G."/>
            <person name="Yakimov M.M."/>
            <person name="Ferrer M."/>
        </authorList>
    </citation>
    <scope>NUCLEOTIDE SEQUENCE</scope>
</reference>
<evidence type="ECO:0000313" key="1">
    <source>
        <dbReference type="EMBL" id="EJW89650.1"/>
    </source>
</evidence>
<organism evidence="1">
    <name type="scientific">gut metagenome</name>
    <dbReference type="NCBI Taxonomy" id="749906"/>
    <lineage>
        <taxon>unclassified sequences</taxon>
        <taxon>metagenomes</taxon>
        <taxon>organismal metagenomes</taxon>
    </lineage>
</organism>
<name>J9BQ09_9ZZZZ</name>
<dbReference type="AlphaFoldDB" id="J9BQ09"/>
<accession>J9BQ09</accession>
<protein>
    <submittedName>
        <fullName evidence="1">Uncharacterized protein</fullName>
    </submittedName>
</protein>